<feature type="region of interest" description="Disordered" evidence="1">
    <location>
        <begin position="40"/>
        <end position="74"/>
    </location>
</feature>
<accession>A0AAW2XCP4</accession>
<sequence length="132" mass="13736">MENPYHPSDKQKAVAAPSGTQALQVVGRAPSALVLVGSTPVTLAPAPPPPRAMGPTIDPPRRSTSSDTSTEELSPALLGAIQQIVVAAFREYVSTVAPPRVTTPSDVEAPEEDAGEEAPVPVQTRGRRRGIP</sequence>
<evidence type="ECO:0000256" key="1">
    <source>
        <dbReference type="SAM" id="MobiDB-lite"/>
    </source>
</evidence>
<organism evidence="2">
    <name type="scientific">Sesamum latifolium</name>
    <dbReference type="NCBI Taxonomy" id="2727402"/>
    <lineage>
        <taxon>Eukaryota</taxon>
        <taxon>Viridiplantae</taxon>
        <taxon>Streptophyta</taxon>
        <taxon>Embryophyta</taxon>
        <taxon>Tracheophyta</taxon>
        <taxon>Spermatophyta</taxon>
        <taxon>Magnoliopsida</taxon>
        <taxon>eudicotyledons</taxon>
        <taxon>Gunneridae</taxon>
        <taxon>Pentapetalae</taxon>
        <taxon>asterids</taxon>
        <taxon>lamiids</taxon>
        <taxon>Lamiales</taxon>
        <taxon>Pedaliaceae</taxon>
        <taxon>Sesamum</taxon>
    </lineage>
</organism>
<comment type="caution">
    <text evidence="2">The sequence shown here is derived from an EMBL/GenBank/DDBJ whole genome shotgun (WGS) entry which is preliminary data.</text>
</comment>
<proteinExistence type="predicted"/>
<gene>
    <name evidence="2" type="ORF">Slati_1134900</name>
</gene>
<feature type="compositionally biased region" description="Low complexity" evidence="1">
    <location>
        <begin position="62"/>
        <end position="72"/>
    </location>
</feature>
<dbReference type="AlphaFoldDB" id="A0AAW2XCP4"/>
<protein>
    <submittedName>
        <fullName evidence="2">Uncharacterized protein</fullName>
    </submittedName>
</protein>
<reference evidence="2" key="2">
    <citation type="journal article" date="2024" name="Plant">
        <title>Genomic evolution and insights into agronomic trait innovations of Sesamum species.</title>
        <authorList>
            <person name="Miao H."/>
            <person name="Wang L."/>
            <person name="Qu L."/>
            <person name="Liu H."/>
            <person name="Sun Y."/>
            <person name="Le M."/>
            <person name="Wang Q."/>
            <person name="Wei S."/>
            <person name="Zheng Y."/>
            <person name="Lin W."/>
            <person name="Duan Y."/>
            <person name="Cao H."/>
            <person name="Xiong S."/>
            <person name="Wang X."/>
            <person name="Wei L."/>
            <person name="Li C."/>
            <person name="Ma Q."/>
            <person name="Ju M."/>
            <person name="Zhao R."/>
            <person name="Li G."/>
            <person name="Mu C."/>
            <person name="Tian Q."/>
            <person name="Mei H."/>
            <person name="Zhang T."/>
            <person name="Gao T."/>
            <person name="Zhang H."/>
        </authorList>
    </citation>
    <scope>NUCLEOTIDE SEQUENCE</scope>
    <source>
        <strain evidence="2">KEN1</strain>
    </source>
</reference>
<feature type="region of interest" description="Disordered" evidence="1">
    <location>
        <begin position="97"/>
        <end position="132"/>
    </location>
</feature>
<name>A0AAW2XCP4_9LAMI</name>
<evidence type="ECO:0000313" key="2">
    <source>
        <dbReference type="EMBL" id="KAL0451568.1"/>
    </source>
</evidence>
<reference evidence="2" key="1">
    <citation type="submission" date="2020-06" db="EMBL/GenBank/DDBJ databases">
        <authorList>
            <person name="Li T."/>
            <person name="Hu X."/>
            <person name="Zhang T."/>
            <person name="Song X."/>
            <person name="Zhang H."/>
            <person name="Dai N."/>
            <person name="Sheng W."/>
            <person name="Hou X."/>
            <person name="Wei L."/>
        </authorList>
    </citation>
    <scope>NUCLEOTIDE SEQUENCE</scope>
    <source>
        <strain evidence="2">KEN1</strain>
        <tissue evidence="2">Leaf</tissue>
    </source>
</reference>
<dbReference type="EMBL" id="JACGWN010000004">
    <property type="protein sequence ID" value="KAL0451568.1"/>
    <property type="molecule type" value="Genomic_DNA"/>
</dbReference>